<organism evidence="1 2">
    <name type="scientific">Taxus chinensis</name>
    <name type="common">Chinese yew</name>
    <name type="synonym">Taxus wallichiana var. chinensis</name>
    <dbReference type="NCBI Taxonomy" id="29808"/>
    <lineage>
        <taxon>Eukaryota</taxon>
        <taxon>Viridiplantae</taxon>
        <taxon>Streptophyta</taxon>
        <taxon>Embryophyta</taxon>
        <taxon>Tracheophyta</taxon>
        <taxon>Spermatophyta</taxon>
        <taxon>Pinopsida</taxon>
        <taxon>Pinidae</taxon>
        <taxon>Conifers II</taxon>
        <taxon>Cupressales</taxon>
        <taxon>Taxaceae</taxon>
        <taxon>Taxus</taxon>
    </lineage>
</organism>
<evidence type="ECO:0008006" key="3">
    <source>
        <dbReference type="Google" id="ProtNLM"/>
    </source>
</evidence>
<comment type="caution">
    <text evidence="1">The sequence shown here is derived from an EMBL/GenBank/DDBJ whole genome shotgun (WGS) entry which is preliminary data.</text>
</comment>
<dbReference type="PANTHER" id="PTHR31009">
    <property type="entry name" value="S-ADENOSYL-L-METHIONINE:CARBOXYL METHYLTRANSFERASE FAMILY PROTEIN"/>
    <property type="match status" value="1"/>
</dbReference>
<sequence length="218" mass="24307">AKHLQSLRPLLEEALNNMELPPSESSLTIADLGCSSGQNTVVIANVIVTCLMNKYKLASLNIPEFQVFFSDLSSNDFNTLFQLLPCSMEAPSYYAAGVPGSFYKRLFPRNTLNIVHSSFSLHWLSQVPDGVQDPKSLAWNKGRVFIHRGSVEAANAYRLQFKSDFEDFLRARSEEMKSGGCMFLVCLGRTFQDPTNQGGGGILFGTYFELAWNDLVEE</sequence>
<feature type="non-terminal residue" evidence="1">
    <location>
        <position position="1"/>
    </location>
</feature>
<protein>
    <recommendedName>
        <fullName evidence="3">Jasmonate O-methyltransferase</fullName>
    </recommendedName>
</protein>
<dbReference type="AlphaFoldDB" id="A0AA38CXL2"/>
<dbReference type="SUPFAM" id="SSF53335">
    <property type="entry name" value="S-adenosyl-L-methionine-dependent methyltransferases"/>
    <property type="match status" value="1"/>
</dbReference>
<evidence type="ECO:0000313" key="1">
    <source>
        <dbReference type="EMBL" id="KAH9305129.1"/>
    </source>
</evidence>
<dbReference type="GO" id="GO:0008168">
    <property type="term" value="F:methyltransferase activity"/>
    <property type="evidence" value="ECO:0007669"/>
    <property type="project" value="InterPro"/>
</dbReference>
<dbReference type="Proteomes" id="UP000824469">
    <property type="component" value="Unassembled WGS sequence"/>
</dbReference>
<feature type="non-terminal residue" evidence="1">
    <location>
        <position position="218"/>
    </location>
</feature>
<proteinExistence type="predicted"/>
<dbReference type="Gene3D" id="3.40.50.150">
    <property type="entry name" value="Vaccinia Virus protein VP39"/>
    <property type="match status" value="1"/>
</dbReference>
<dbReference type="OMA" id="DRAHEIC"/>
<reference evidence="1 2" key="1">
    <citation type="journal article" date="2021" name="Nat. Plants">
        <title>The Taxus genome provides insights into paclitaxel biosynthesis.</title>
        <authorList>
            <person name="Xiong X."/>
            <person name="Gou J."/>
            <person name="Liao Q."/>
            <person name="Li Y."/>
            <person name="Zhou Q."/>
            <person name="Bi G."/>
            <person name="Li C."/>
            <person name="Du R."/>
            <person name="Wang X."/>
            <person name="Sun T."/>
            <person name="Guo L."/>
            <person name="Liang H."/>
            <person name="Lu P."/>
            <person name="Wu Y."/>
            <person name="Zhang Z."/>
            <person name="Ro D.K."/>
            <person name="Shang Y."/>
            <person name="Huang S."/>
            <person name="Yan J."/>
        </authorList>
    </citation>
    <scope>NUCLEOTIDE SEQUENCE [LARGE SCALE GENOMIC DNA]</scope>
    <source>
        <strain evidence="1">Ta-2019</strain>
    </source>
</reference>
<evidence type="ECO:0000313" key="2">
    <source>
        <dbReference type="Proteomes" id="UP000824469"/>
    </source>
</evidence>
<dbReference type="InterPro" id="IPR005299">
    <property type="entry name" value="MeTrfase_7"/>
</dbReference>
<keyword evidence="2" id="KW-1185">Reference proteome</keyword>
<gene>
    <name evidence="1" type="ORF">KI387_009533</name>
</gene>
<name>A0AA38CXL2_TAXCH</name>
<dbReference type="Pfam" id="PF03492">
    <property type="entry name" value="Methyltransf_7"/>
    <property type="match status" value="1"/>
</dbReference>
<dbReference type="EMBL" id="JAHRHJ020000008">
    <property type="protein sequence ID" value="KAH9305129.1"/>
    <property type="molecule type" value="Genomic_DNA"/>
</dbReference>
<dbReference type="InterPro" id="IPR029063">
    <property type="entry name" value="SAM-dependent_MTases_sf"/>
</dbReference>
<accession>A0AA38CXL2</accession>